<keyword evidence="5" id="KW-0963">Cytoplasm</keyword>
<comment type="catalytic activity">
    <reaction evidence="5 7">
        <text>AMP + ATP = 2 ADP</text>
        <dbReference type="Rhea" id="RHEA:12973"/>
        <dbReference type="ChEBI" id="CHEBI:30616"/>
        <dbReference type="ChEBI" id="CHEBI:456215"/>
        <dbReference type="ChEBI" id="CHEBI:456216"/>
        <dbReference type="EC" id="2.7.4.3"/>
    </reaction>
</comment>
<feature type="binding site" evidence="5">
    <location>
        <position position="123"/>
    </location>
    <ligand>
        <name>ATP</name>
        <dbReference type="ChEBI" id="CHEBI:30616"/>
    </ligand>
</feature>
<comment type="domain">
    <text evidence="5">Consists of three domains, a large central CORE domain and two small peripheral domains, NMPbind and LID, which undergo movements during catalysis. The LID domain closes over the site of phosphoryl transfer upon ATP binding. Assembling and dissambling the active center during each catalytic cycle provides an effective means to prevent ATP hydrolysis.</text>
</comment>
<dbReference type="PROSITE" id="PS00113">
    <property type="entry name" value="ADENYLATE_KINASE"/>
    <property type="match status" value="1"/>
</dbReference>
<reference evidence="10 11" key="1">
    <citation type="submission" date="2019-07" db="EMBL/GenBank/DDBJ databases">
        <title>Buchnera limit thermal tolerance of host aphids.</title>
        <authorList>
            <person name="Zhang B."/>
            <person name="Moran N."/>
        </authorList>
    </citation>
    <scope>NUCLEOTIDE SEQUENCE [LARGE SCALE GENOMIC DNA]</scope>
    <source>
        <strain evidence="10 11">Afa-UT1</strain>
    </source>
</reference>
<dbReference type="GO" id="GO:0044209">
    <property type="term" value="P:AMP salvage"/>
    <property type="evidence" value="ECO:0007669"/>
    <property type="project" value="UniProtKB-UniRule"/>
</dbReference>
<feature type="binding site" evidence="5">
    <location>
        <begin position="10"/>
        <end position="15"/>
    </location>
    <ligand>
        <name>ATP</name>
        <dbReference type="ChEBI" id="CHEBI:30616"/>
    </ligand>
</feature>
<dbReference type="NCBIfam" id="NF001379">
    <property type="entry name" value="PRK00279.1-1"/>
    <property type="match status" value="1"/>
</dbReference>
<feature type="binding site" evidence="5">
    <location>
        <begin position="132"/>
        <end position="133"/>
    </location>
    <ligand>
        <name>ATP</name>
        <dbReference type="ChEBI" id="CHEBI:30616"/>
    </ligand>
</feature>
<comment type="caution">
    <text evidence="5">Lacks conserved residue(s) required for the propagation of feature annotation.</text>
</comment>
<feature type="binding site" evidence="5">
    <location>
        <begin position="57"/>
        <end position="59"/>
    </location>
    <ligand>
        <name>AMP</name>
        <dbReference type="ChEBI" id="CHEBI:456215"/>
    </ligand>
</feature>
<feature type="region of interest" description="NMP" evidence="5">
    <location>
        <begin position="30"/>
        <end position="59"/>
    </location>
</feature>
<dbReference type="NCBIfam" id="TIGR01351">
    <property type="entry name" value="adk"/>
    <property type="match status" value="1"/>
</dbReference>
<keyword evidence="5 7" id="KW-0067">ATP-binding</keyword>
<feature type="region of interest" description="LID" evidence="5">
    <location>
        <begin position="122"/>
        <end position="159"/>
    </location>
</feature>
<dbReference type="EMBL" id="CP042427">
    <property type="protein sequence ID" value="QFQ32640.1"/>
    <property type="molecule type" value="Genomic_DNA"/>
</dbReference>
<evidence type="ECO:0000256" key="6">
    <source>
        <dbReference type="RuleBase" id="RU003330"/>
    </source>
</evidence>
<dbReference type="SUPFAM" id="SSF52540">
    <property type="entry name" value="P-loop containing nucleoside triphosphate hydrolases"/>
    <property type="match status" value="1"/>
</dbReference>
<evidence type="ECO:0000256" key="7">
    <source>
        <dbReference type="RuleBase" id="RU003331"/>
    </source>
</evidence>
<protein>
    <recommendedName>
        <fullName evidence="5 7">Adenylate kinase</fullName>
        <shortName evidence="5">AK</shortName>
        <ecNumber evidence="5 7">2.7.4.3</ecNumber>
    </recommendedName>
    <alternativeName>
        <fullName evidence="5">ATP-AMP transphosphorylase</fullName>
    </alternativeName>
    <alternativeName>
        <fullName evidence="5">ATP:AMP phosphotransferase</fullName>
    </alternativeName>
    <alternativeName>
        <fullName evidence="5">Adenylate monophosphate kinase</fullName>
    </alternativeName>
</protein>
<evidence type="ECO:0000313" key="10">
    <source>
        <dbReference type="EMBL" id="QFQ32640.1"/>
    </source>
</evidence>
<feature type="binding site" evidence="5">
    <location>
        <position position="167"/>
    </location>
    <ligand>
        <name>AMP</name>
        <dbReference type="ChEBI" id="CHEBI:456215"/>
    </ligand>
</feature>
<dbReference type="PRINTS" id="PR00094">
    <property type="entry name" value="ADENYLTKNASE"/>
</dbReference>
<feature type="coiled-coil region" evidence="8">
    <location>
        <begin position="154"/>
        <end position="181"/>
    </location>
</feature>
<dbReference type="NCBIfam" id="NF001381">
    <property type="entry name" value="PRK00279.1-3"/>
    <property type="match status" value="1"/>
</dbReference>
<dbReference type="OrthoDB" id="9805030at2"/>
<keyword evidence="3 5" id="KW-0547">Nucleotide-binding</keyword>
<accession>A0A5J6ZB88</accession>
<keyword evidence="8" id="KW-0175">Coiled coil</keyword>
<comment type="subcellular location">
    <subcellularLocation>
        <location evidence="5 7">Cytoplasm</location>
    </subcellularLocation>
</comment>
<dbReference type="FunFam" id="3.40.50.300:FF:000106">
    <property type="entry name" value="Adenylate kinase mitochondrial"/>
    <property type="match status" value="1"/>
</dbReference>
<evidence type="ECO:0000313" key="11">
    <source>
        <dbReference type="Proteomes" id="UP000325981"/>
    </source>
</evidence>
<dbReference type="GO" id="GO:0005524">
    <property type="term" value="F:ATP binding"/>
    <property type="evidence" value="ECO:0007669"/>
    <property type="project" value="UniProtKB-UniRule"/>
</dbReference>
<dbReference type="HAMAP" id="MF_00235">
    <property type="entry name" value="Adenylate_kinase_Adk"/>
    <property type="match status" value="1"/>
</dbReference>
<feature type="binding site" evidence="5">
    <location>
        <begin position="85"/>
        <end position="88"/>
    </location>
    <ligand>
        <name>AMP</name>
        <dbReference type="ChEBI" id="CHEBI:456215"/>
    </ligand>
</feature>
<sequence length="225" mass="26226">MRIVLLGAPGSGKGTQSKFITEKYKIPQISTGDILRAHIKLKNKIGKKIYNILKNGELVSDNIVCNLIYERIKQKDCSQGFLLDGFPRTIQQAEYISNLDIKINFVFEFIVPDALILQRISGRRIHIQSGRTYHIYFNPPKQEGKDDITKETLIIREDDKIESIQNRLENYKKNNHILNKYYLKEEQLKKLKFFKIDGIKKPDIIKKEIQKIIESNFCVLQDSNL</sequence>
<dbReference type="CDD" id="cd01428">
    <property type="entry name" value="ADK"/>
    <property type="match status" value="1"/>
</dbReference>
<feature type="binding site" evidence="5">
    <location>
        <position position="36"/>
    </location>
    <ligand>
        <name>AMP</name>
        <dbReference type="ChEBI" id="CHEBI:456215"/>
    </ligand>
</feature>
<dbReference type="AlphaFoldDB" id="A0A5J6ZB88"/>
<dbReference type="PANTHER" id="PTHR23359">
    <property type="entry name" value="NUCLEOTIDE KINASE"/>
    <property type="match status" value="1"/>
</dbReference>
<comment type="pathway">
    <text evidence="5">Purine metabolism; AMP biosynthesis via salvage pathway; AMP from ADP: step 1/1.</text>
</comment>
<evidence type="ECO:0000256" key="4">
    <source>
        <dbReference type="ARBA" id="ARBA00022777"/>
    </source>
</evidence>
<dbReference type="EC" id="2.7.4.3" evidence="5 7"/>
<gene>
    <name evidence="5" type="primary">adk</name>
    <name evidence="10" type="ORF">FQV33_01400</name>
</gene>
<comment type="subunit">
    <text evidence="5 7">Monomer.</text>
</comment>
<feature type="binding site" evidence="5">
    <location>
        <position position="200"/>
    </location>
    <ligand>
        <name>ATP</name>
        <dbReference type="ChEBI" id="CHEBI:30616"/>
    </ligand>
</feature>
<keyword evidence="2 5" id="KW-0545">Nucleotide biosynthesis</keyword>
<feature type="binding site" evidence="5">
    <location>
        <position position="31"/>
    </location>
    <ligand>
        <name>AMP</name>
        <dbReference type="ChEBI" id="CHEBI:456215"/>
    </ligand>
</feature>
<dbReference type="InterPro" id="IPR007862">
    <property type="entry name" value="Adenylate_kinase_lid-dom"/>
</dbReference>
<feature type="domain" description="Adenylate kinase active site lid" evidence="9">
    <location>
        <begin position="123"/>
        <end position="158"/>
    </location>
</feature>
<dbReference type="Pfam" id="PF05191">
    <property type="entry name" value="ADK_lid"/>
    <property type="match status" value="1"/>
</dbReference>
<dbReference type="InterPro" id="IPR000850">
    <property type="entry name" value="Adenylat/UMP-CMP_kin"/>
</dbReference>
<dbReference type="InterPro" id="IPR033690">
    <property type="entry name" value="Adenylat_kinase_CS"/>
</dbReference>
<dbReference type="GO" id="GO:0004017">
    <property type="term" value="F:AMP kinase activity"/>
    <property type="evidence" value="ECO:0007669"/>
    <property type="project" value="UniProtKB-UniRule"/>
</dbReference>
<name>A0A5J6ZB88_9GAMM</name>
<feature type="binding site" evidence="5">
    <location>
        <position position="156"/>
    </location>
    <ligand>
        <name>AMP</name>
        <dbReference type="ChEBI" id="CHEBI:456215"/>
    </ligand>
</feature>
<proteinExistence type="inferred from homology"/>
<evidence type="ECO:0000256" key="3">
    <source>
        <dbReference type="ARBA" id="ARBA00022741"/>
    </source>
</evidence>
<evidence type="ECO:0000259" key="9">
    <source>
        <dbReference type="Pfam" id="PF05191"/>
    </source>
</evidence>
<evidence type="ECO:0000256" key="2">
    <source>
        <dbReference type="ARBA" id="ARBA00022727"/>
    </source>
</evidence>
<keyword evidence="1 5" id="KW-0808">Transferase</keyword>
<evidence type="ECO:0000256" key="5">
    <source>
        <dbReference type="HAMAP-Rule" id="MF_00235"/>
    </source>
</evidence>
<dbReference type="Pfam" id="PF00406">
    <property type="entry name" value="ADK"/>
    <property type="match status" value="1"/>
</dbReference>
<dbReference type="InterPro" id="IPR006259">
    <property type="entry name" value="Adenyl_kin_sub"/>
</dbReference>
<keyword evidence="4 5" id="KW-0418">Kinase</keyword>
<comment type="function">
    <text evidence="5">Catalyzes the reversible transfer of the terminal phosphate group between ATP and AMP. Plays an important role in cellular energy homeostasis and in adenine nucleotide metabolism.</text>
</comment>
<dbReference type="GO" id="GO:0005737">
    <property type="term" value="C:cytoplasm"/>
    <property type="evidence" value="ECO:0007669"/>
    <property type="project" value="UniProtKB-SubCell"/>
</dbReference>
<dbReference type="Proteomes" id="UP000325981">
    <property type="component" value="Chromosome"/>
</dbReference>
<evidence type="ECO:0000256" key="1">
    <source>
        <dbReference type="ARBA" id="ARBA00022679"/>
    </source>
</evidence>
<organism evidence="10 11">
    <name type="scientific">Buchnera aphidicola</name>
    <name type="common">Aphis fabae</name>
    <dbReference type="NCBI Taxonomy" id="571430"/>
    <lineage>
        <taxon>Bacteria</taxon>
        <taxon>Pseudomonadati</taxon>
        <taxon>Pseudomonadota</taxon>
        <taxon>Gammaproteobacteria</taxon>
        <taxon>Enterobacterales</taxon>
        <taxon>Erwiniaceae</taxon>
        <taxon>Buchnera</taxon>
    </lineage>
</organism>
<dbReference type="InterPro" id="IPR027417">
    <property type="entry name" value="P-loop_NTPase"/>
</dbReference>
<comment type="similarity">
    <text evidence="5 6">Belongs to the adenylate kinase family.</text>
</comment>
<dbReference type="UniPathway" id="UPA00588">
    <property type="reaction ID" value="UER00649"/>
</dbReference>
<feature type="binding site" evidence="5">
    <location>
        <position position="92"/>
    </location>
    <ligand>
        <name>AMP</name>
        <dbReference type="ChEBI" id="CHEBI:456215"/>
    </ligand>
</feature>
<evidence type="ECO:0000256" key="8">
    <source>
        <dbReference type="SAM" id="Coils"/>
    </source>
</evidence>
<dbReference type="Gene3D" id="3.40.50.300">
    <property type="entry name" value="P-loop containing nucleotide triphosphate hydrolases"/>
    <property type="match status" value="1"/>
</dbReference>
<dbReference type="RefSeq" id="WP_158347939.1">
    <property type="nucleotide sequence ID" value="NZ_CP042427.1"/>
</dbReference>